<dbReference type="AlphaFoldDB" id="A0A6N2VAA5"/>
<dbReference type="InterPro" id="IPR024264">
    <property type="entry name" value="DUF3786"/>
</dbReference>
<evidence type="ECO:0000259" key="1">
    <source>
        <dbReference type="Pfam" id="PF12654"/>
    </source>
</evidence>
<accession>A0A6N2VAA5</accession>
<gene>
    <name evidence="2" type="ORF">BHLFYP23_00969</name>
</gene>
<reference evidence="2" key="1">
    <citation type="submission" date="2019-11" db="EMBL/GenBank/DDBJ databases">
        <authorList>
            <person name="Feng L."/>
        </authorList>
    </citation>
    <scope>NUCLEOTIDE SEQUENCE</scope>
    <source>
        <strain evidence="2">BhanseniiLFYP23</strain>
    </source>
</reference>
<dbReference type="Pfam" id="PF12654">
    <property type="entry name" value="DUF3786"/>
    <property type="match status" value="1"/>
</dbReference>
<feature type="domain" description="DUF3786" evidence="1">
    <location>
        <begin position="22"/>
        <end position="192"/>
    </location>
</feature>
<organism evidence="2">
    <name type="scientific">Blautia hansenii</name>
    <name type="common">Ruminococcus hansenii</name>
    <dbReference type="NCBI Taxonomy" id="1322"/>
    <lineage>
        <taxon>Bacteria</taxon>
        <taxon>Bacillati</taxon>
        <taxon>Bacillota</taxon>
        <taxon>Clostridia</taxon>
        <taxon>Lachnospirales</taxon>
        <taxon>Lachnospiraceae</taxon>
        <taxon>Blautia</taxon>
    </lineage>
</organism>
<sequence>MEDSNYEKVFQEFQKRFLKKNIDETAKRLQLKTDTYYLYVPFFNENCRVEKATGEITGETGQELCVSDRLTIMHHLCCHQEFAQKSDRKVPFREIREAAVFEAAYNRMALEPLKKAFQGRGDALLKAGIEIGGKQEKFGDVSITLQAFPTISLTYIFWDSDEEFPAAANILFDNRIAQWTHPESVPVLAETGTKRLIAAMRI</sequence>
<dbReference type="EMBL" id="CACRSY010000015">
    <property type="protein sequence ID" value="VYT27344.1"/>
    <property type="molecule type" value="Genomic_DNA"/>
</dbReference>
<name>A0A6N2VAA5_BLAHA</name>
<proteinExistence type="predicted"/>
<protein>
    <recommendedName>
        <fullName evidence="1">DUF3786 domain-containing protein</fullName>
    </recommendedName>
</protein>
<evidence type="ECO:0000313" key="2">
    <source>
        <dbReference type="EMBL" id="VYT27344.1"/>
    </source>
</evidence>